<reference evidence="2" key="1">
    <citation type="submission" date="2012-02" db="EMBL/GenBank/DDBJ databases">
        <title>Complete sequence of Desulfitobacterium dichloroeliminans LMG P-21439.</title>
        <authorList>
            <person name="Lucas S."/>
            <person name="Han J."/>
            <person name="Lapidus A."/>
            <person name="Cheng J.-F."/>
            <person name="Goodwin L."/>
            <person name="Pitluck S."/>
            <person name="Peters L."/>
            <person name="Ovchinnikova G."/>
            <person name="Teshima H."/>
            <person name="Detter J.C."/>
            <person name="Han C."/>
            <person name="Tapia R."/>
            <person name="Land M."/>
            <person name="Hauser L."/>
            <person name="Kyrpides N."/>
            <person name="Ivanova N."/>
            <person name="Pagani I."/>
            <person name="Kruse T."/>
            <person name="de Vos W.M."/>
            <person name="Boon N."/>
            <person name="Smidt H."/>
            <person name="Woyke T."/>
        </authorList>
    </citation>
    <scope>NUCLEOTIDE SEQUENCE [LARGE SCALE GENOMIC DNA]</scope>
    <source>
        <strain evidence="2">LMG P-21439 / DCA1</strain>
    </source>
</reference>
<dbReference type="Proteomes" id="UP000010797">
    <property type="component" value="Chromosome"/>
</dbReference>
<dbReference type="EMBL" id="CP003344">
    <property type="protein sequence ID" value="AGA70597.1"/>
    <property type="molecule type" value="Genomic_DNA"/>
</dbReference>
<evidence type="ECO:0000313" key="1">
    <source>
        <dbReference type="EMBL" id="AGA70597.1"/>
    </source>
</evidence>
<organism evidence="1 2">
    <name type="scientific">Desulfitobacterium dichloroeliminans (strain LMG P-21439 / DCA1)</name>
    <dbReference type="NCBI Taxonomy" id="871963"/>
    <lineage>
        <taxon>Bacteria</taxon>
        <taxon>Bacillati</taxon>
        <taxon>Bacillota</taxon>
        <taxon>Clostridia</taxon>
        <taxon>Eubacteriales</taxon>
        <taxon>Desulfitobacteriaceae</taxon>
        <taxon>Desulfitobacterium</taxon>
    </lineage>
</organism>
<dbReference type="STRING" id="871963.Desdi_3203"/>
<sequence>MIVCYGWTNTQLINLVNVKVNSYEKEEADLIILKLERISERLVQSIKDSRIFNSVFYIDPPSPLECSLLGKIPLIKNFLFGKHLKEYYNKVLKASVGNTVYCKMLTAGYWADTIFLLRYFSSTNSNIMVSFVEEGINGYYADKEWLCKVIIGGRVKERIIRVLYFGWFSRRCNNMVDSIYLYKPHLRRDKKILKPYRILQINESNQVCYGILKEVYKEFDFSQYDKRTIYYIATPTLNRDGEIYDKYNEILPQVVETVGKDQIVIKVHPVTIENDPNFAIQYENAGVFVDRRNFLFEGIFNQVNMENKILVTKDSTVAMYPKFIFNKEPFIIFTYRIYNCIRKEDRQTEELYALDLMSCYSNKNKIKIVDSIFDLQNTLREICVTNSVSPEVEV</sequence>
<keyword evidence="2" id="KW-1185">Reference proteome</keyword>
<protein>
    <recommendedName>
        <fullName evidence="3">Glycosyl/glycerophosphate transferase, teichoic acid biosynthesis</fullName>
    </recommendedName>
</protein>
<dbReference type="RefSeq" id="WP_015263556.1">
    <property type="nucleotide sequence ID" value="NC_019903.1"/>
</dbReference>
<dbReference type="OrthoDB" id="2088183at2"/>
<evidence type="ECO:0008006" key="3">
    <source>
        <dbReference type="Google" id="ProtNLM"/>
    </source>
</evidence>
<proteinExistence type="predicted"/>
<dbReference type="HOGENOM" id="CLU_699666_0_0_9"/>
<gene>
    <name evidence="1" type="ordered locus">Desdi_3203</name>
</gene>
<dbReference type="AlphaFoldDB" id="L0FBL1"/>
<name>L0FBL1_DESDL</name>
<evidence type="ECO:0000313" key="2">
    <source>
        <dbReference type="Proteomes" id="UP000010797"/>
    </source>
</evidence>
<accession>L0FBL1</accession>
<dbReference type="KEGG" id="ddl:Desdi_3203"/>